<dbReference type="InterPro" id="IPR036188">
    <property type="entry name" value="FAD/NAD-bd_sf"/>
</dbReference>
<reference evidence="8 9" key="1">
    <citation type="journal article" date="2010" name="J. Bacteriol.">
        <title>Genome sequence of the oligotrophic marine Gammaproteobacterium HTCC2143, isolated from the Oregon Coast.</title>
        <authorList>
            <person name="Oh H.M."/>
            <person name="Kang I."/>
            <person name="Ferriera S."/>
            <person name="Giovannoni S.J."/>
            <person name="Cho J.C."/>
        </authorList>
    </citation>
    <scope>NUCLEOTIDE SEQUENCE [LARGE SCALE GENOMIC DNA]</scope>
    <source>
        <strain evidence="8 9">HTCC2143</strain>
    </source>
</reference>
<name>A0YH09_9GAMM</name>
<dbReference type="STRING" id="247633.GP2143_11814"/>
<evidence type="ECO:0000256" key="3">
    <source>
        <dbReference type="ARBA" id="ARBA00022630"/>
    </source>
</evidence>
<keyword evidence="7 8" id="KW-0503">Monooxygenase</keyword>
<dbReference type="PANTHER" id="PTHR43098">
    <property type="entry name" value="L-ORNITHINE N(5)-MONOOXYGENASE-RELATED"/>
    <property type="match status" value="1"/>
</dbReference>
<accession>A0YH09</accession>
<evidence type="ECO:0000256" key="4">
    <source>
        <dbReference type="ARBA" id="ARBA00022827"/>
    </source>
</evidence>
<dbReference type="GO" id="GO:0004497">
    <property type="term" value="F:monooxygenase activity"/>
    <property type="evidence" value="ECO:0007669"/>
    <property type="project" value="UniProtKB-KW"/>
</dbReference>
<evidence type="ECO:0000256" key="2">
    <source>
        <dbReference type="ARBA" id="ARBA00010139"/>
    </source>
</evidence>
<evidence type="ECO:0000256" key="5">
    <source>
        <dbReference type="ARBA" id="ARBA00022857"/>
    </source>
</evidence>
<dbReference type="PANTHER" id="PTHR43098:SF3">
    <property type="entry name" value="L-ORNITHINE N(5)-MONOOXYGENASE-RELATED"/>
    <property type="match status" value="1"/>
</dbReference>
<organism evidence="8 9">
    <name type="scientific">marine gamma proteobacterium HTCC2143</name>
    <dbReference type="NCBI Taxonomy" id="247633"/>
    <lineage>
        <taxon>Bacteria</taxon>
        <taxon>Pseudomonadati</taxon>
        <taxon>Pseudomonadota</taxon>
        <taxon>Gammaproteobacteria</taxon>
        <taxon>Cellvibrionales</taxon>
        <taxon>Spongiibacteraceae</taxon>
        <taxon>BD1-7 clade</taxon>
    </lineage>
</organism>
<keyword evidence="3" id="KW-0285">Flavoprotein</keyword>
<dbReference type="InterPro" id="IPR050775">
    <property type="entry name" value="FAD-binding_Monooxygenases"/>
</dbReference>
<evidence type="ECO:0000256" key="7">
    <source>
        <dbReference type="ARBA" id="ARBA00023033"/>
    </source>
</evidence>
<dbReference type="EMBL" id="AAVT01000013">
    <property type="protein sequence ID" value="EAW29884.1"/>
    <property type="molecule type" value="Genomic_DNA"/>
</dbReference>
<protein>
    <submittedName>
        <fullName evidence="8">Cyclohexanone monooxygenase</fullName>
    </submittedName>
</protein>
<dbReference type="Pfam" id="PF13738">
    <property type="entry name" value="Pyr_redox_3"/>
    <property type="match status" value="1"/>
</dbReference>
<sequence>MHAKIEKNKNETAAATDFDAVVVGAGFAGMYMLHRLRELGLRARVLEAGDGVGGTWYWNRYPGARCDVESMEYSYQFSEELQQDWEWSQRYSPQPEILAYANHVADRFDLRDDIQFNTRVESAHYDESSRSWNVKTLSGESLTSRFCIMATGCLSSANTPDFKGLDDFQGVNYHTGNWPHEGVDFTGLRVGVIGSGSSAIQSIPIIASQASTLNVFQRTPNYSVPAKNRSLEQQERQLIKSQYREFREQNKTMPGGFGVGHAREDAGSALDLTAEQREARYEEYWELGGLLFLGAFEDTGVDINANKTAAEFVRTKIRDIVDDPQTAELLCPDNTFGCKRLCADTQYFQTYNQPNVHLIDIKDAPIDHFTAAGVVTGGVEYELDAVVFATGFDAMTGALHRIDIRGKEALPLKEKWEAGPRTYLGLCTEAFPNLFTITGPGSPSVLTNMLPSIEQHVDWIADCIAYLDSEGLSAIEADIDAENDWVEHVNGLAEETLYPTCNSWYLGANVPGKPRVFMPHIGFPAYVEKCKEVVAAGYQGFRLS</sequence>
<dbReference type="eggNOG" id="COG2072">
    <property type="taxonomic scope" value="Bacteria"/>
</dbReference>
<keyword evidence="5" id="KW-0521">NADP</keyword>
<keyword evidence="4" id="KW-0274">FAD</keyword>
<dbReference type="Gene3D" id="3.50.50.60">
    <property type="entry name" value="FAD/NAD(P)-binding domain"/>
    <property type="match status" value="2"/>
</dbReference>
<gene>
    <name evidence="8" type="ORF">GP2143_11814</name>
</gene>
<proteinExistence type="inferred from homology"/>
<dbReference type="AlphaFoldDB" id="A0YH09"/>
<comment type="similarity">
    <text evidence="2">Belongs to the FAD-binding monooxygenase family.</text>
</comment>
<dbReference type="PRINTS" id="PR00411">
    <property type="entry name" value="PNDRDTASEI"/>
</dbReference>
<dbReference type="OrthoDB" id="9766402at2"/>
<evidence type="ECO:0000313" key="9">
    <source>
        <dbReference type="Proteomes" id="UP000004931"/>
    </source>
</evidence>
<keyword evidence="9" id="KW-1185">Reference proteome</keyword>
<dbReference type="SUPFAM" id="SSF51905">
    <property type="entry name" value="FAD/NAD(P)-binding domain"/>
    <property type="match status" value="3"/>
</dbReference>
<evidence type="ECO:0000256" key="6">
    <source>
        <dbReference type="ARBA" id="ARBA00023002"/>
    </source>
</evidence>
<comment type="cofactor">
    <cofactor evidence="1">
        <name>FAD</name>
        <dbReference type="ChEBI" id="CHEBI:57692"/>
    </cofactor>
</comment>
<evidence type="ECO:0000313" key="8">
    <source>
        <dbReference type="EMBL" id="EAW29884.1"/>
    </source>
</evidence>
<evidence type="ECO:0000256" key="1">
    <source>
        <dbReference type="ARBA" id="ARBA00001974"/>
    </source>
</evidence>
<dbReference type="Proteomes" id="UP000004931">
    <property type="component" value="Unassembled WGS sequence"/>
</dbReference>
<comment type="caution">
    <text evidence="8">The sequence shown here is derived from an EMBL/GenBank/DDBJ whole genome shotgun (WGS) entry which is preliminary data.</text>
</comment>
<keyword evidence="6" id="KW-0560">Oxidoreductase</keyword>